<feature type="domain" description="Metallo-beta-lactamase" evidence="14">
    <location>
        <begin position="62"/>
        <end position="234"/>
    </location>
</feature>
<name>A0ABN6UJS8_9GAMM</name>
<dbReference type="RefSeq" id="WP_281781957.1">
    <property type="nucleotide sequence ID" value="NZ_AP027041.1"/>
</dbReference>
<feature type="chain" id="PRO_5047514995" description="beta-lactamase" evidence="13">
    <location>
        <begin position="28"/>
        <end position="258"/>
    </location>
</feature>
<dbReference type="EMBL" id="AP027041">
    <property type="protein sequence ID" value="BDU16580.1"/>
    <property type="molecule type" value="Genomic_DNA"/>
</dbReference>
<comment type="subunit">
    <text evidence="5">Monomer.</text>
</comment>
<dbReference type="InterPro" id="IPR001279">
    <property type="entry name" value="Metallo-B-lactamas"/>
</dbReference>
<protein>
    <recommendedName>
        <fullName evidence="6">beta-lactamase</fullName>
        <ecNumber evidence="6">3.5.2.6</ecNumber>
    </recommendedName>
</protein>
<evidence type="ECO:0000256" key="11">
    <source>
        <dbReference type="ARBA" id="ARBA00022833"/>
    </source>
</evidence>
<evidence type="ECO:0000256" key="5">
    <source>
        <dbReference type="ARBA" id="ARBA00011245"/>
    </source>
</evidence>
<keyword evidence="11" id="KW-0862">Zinc</keyword>
<keyword evidence="12" id="KW-0046">Antibiotic resistance</keyword>
<evidence type="ECO:0000256" key="8">
    <source>
        <dbReference type="ARBA" id="ARBA00022729"/>
    </source>
</evidence>
<evidence type="ECO:0000256" key="9">
    <source>
        <dbReference type="ARBA" id="ARBA00022764"/>
    </source>
</evidence>
<dbReference type="InterPro" id="IPR058199">
    <property type="entry name" value="BlaB//VIM/IMP-1"/>
</dbReference>
<dbReference type="SUPFAM" id="SSF56281">
    <property type="entry name" value="Metallo-hydrolase/oxidoreductase"/>
    <property type="match status" value="1"/>
</dbReference>
<dbReference type="Gene3D" id="3.60.15.10">
    <property type="entry name" value="Ribonuclease Z/Hydroxyacylglutathione hydrolase-like"/>
    <property type="match status" value="1"/>
</dbReference>
<proteinExistence type="inferred from homology"/>
<evidence type="ECO:0000256" key="12">
    <source>
        <dbReference type="ARBA" id="ARBA00023251"/>
    </source>
</evidence>
<keyword evidence="9" id="KW-0574">Periplasm</keyword>
<dbReference type="InterPro" id="IPR050855">
    <property type="entry name" value="NDM-1-like"/>
</dbReference>
<dbReference type="SMART" id="SM00849">
    <property type="entry name" value="Lactamase_B"/>
    <property type="match status" value="1"/>
</dbReference>
<feature type="signal peptide" evidence="13">
    <location>
        <begin position="1"/>
        <end position="27"/>
    </location>
</feature>
<comment type="similarity">
    <text evidence="4">Belongs to the metallo-beta-lactamase superfamily. Class-B beta-lactamase family.</text>
</comment>
<comment type="cofactor">
    <cofactor evidence="2">
        <name>Zn(2+)</name>
        <dbReference type="ChEBI" id="CHEBI:29105"/>
    </cofactor>
</comment>
<keyword evidence="10" id="KW-0378">Hydrolase</keyword>
<keyword evidence="8 13" id="KW-0732">Signal</keyword>
<evidence type="ECO:0000259" key="14">
    <source>
        <dbReference type="SMART" id="SM00849"/>
    </source>
</evidence>
<dbReference type="EC" id="3.5.2.6" evidence="6"/>
<evidence type="ECO:0000256" key="2">
    <source>
        <dbReference type="ARBA" id="ARBA00001947"/>
    </source>
</evidence>
<dbReference type="PANTHER" id="PTHR42951:SF4">
    <property type="entry name" value="ACYL-COENZYME A THIOESTERASE MBLAC2"/>
    <property type="match status" value="1"/>
</dbReference>
<comment type="catalytic activity">
    <reaction evidence="1">
        <text>a beta-lactam + H2O = a substituted beta-amino acid</text>
        <dbReference type="Rhea" id="RHEA:20401"/>
        <dbReference type="ChEBI" id="CHEBI:15377"/>
        <dbReference type="ChEBI" id="CHEBI:35627"/>
        <dbReference type="ChEBI" id="CHEBI:140347"/>
        <dbReference type="EC" id="3.5.2.6"/>
    </reaction>
</comment>
<evidence type="ECO:0000256" key="3">
    <source>
        <dbReference type="ARBA" id="ARBA00004418"/>
    </source>
</evidence>
<evidence type="ECO:0000256" key="1">
    <source>
        <dbReference type="ARBA" id="ARBA00001526"/>
    </source>
</evidence>
<reference evidence="15 16" key="1">
    <citation type="journal article" date="2023" name="Int. J. Syst. Evol. Microbiol.">
        <title>Physiological and genomic analyses of cobalamin (vitamin B12)-auxotrophy of Lysobacter auxotrophicus sp. nov., a methionine-auxotrophic chitinolytic bacterium isolated from chitin-treated soil.</title>
        <authorList>
            <person name="Saito A."/>
            <person name="Dohra H."/>
            <person name="Hamada M."/>
            <person name="Moriuchi R."/>
            <person name="Kotsuchibashi Y."/>
            <person name="Mori K."/>
        </authorList>
    </citation>
    <scope>NUCLEOTIDE SEQUENCE [LARGE SCALE GENOMIC DNA]</scope>
    <source>
        <strain evidence="15 16">5-21a</strain>
    </source>
</reference>
<evidence type="ECO:0000313" key="15">
    <source>
        <dbReference type="EMBL" id="BDU16580.1"/>
    </source>
</evidence>
<dbReference type="Pfam" id="PF00753">
    <property type="entry name" value="Lactamase_B"/>
    <property type="match status" value="1"/>
</dbReference>
<dbReference type="PANTHER" id="PTHR42951">
    <property type="entry name" value="METALLO-BETA-LACTAMASE DOMAIN-CONTAINING"/>
    <property type="match status" value="1"/>
</dbReference>
<gene>
    <name evidence="15" type="primary">bla</name>
    <name evidence="15" type="ORF">LA521A_17810</name>
</gene>
<dbReference type="NCBIfam" id="NF033088">
    <property type="entry name" value="bla_subclass_B1"/>
    <property type="match status" value="1"/>
</dbReference>
<sequence>MSLFRGAMFALLMAVAPALQATNAAQAAVAIERPADVEIREVGEGVWVHTSYYTYPDGTRYPANGLIVREGDGLVLVDTAWGELATLALLDRIEAKIQLPVRRAVVSHAHGDRLAGADVLEARGIEVYAMPLTQRRAIAEGMPVPDHTLGELDTPGATVRFGPVELFHPGPGHAPDNLMAWVPSQRVLFGGCAVRAAASNSLGSIADANLTEWPKAIRQARARYATAKLVIPGHGDAGGPELLDHTLALLEKMPETGP</sequence>
<evidence type="ECO:0000256" key="6">
    <source>
        <dbReference type="ARBA" id="ARBA00012865"/>
    </source>
</evidence>
<dbReference type="Proteomes" id="UP001317822">
    <property type="component" value="Chromosome"/>
</dbReference>
<keyword evidence="16" id="KW-1185">Reference proteome</keyword>
<evidence type="ECO:0000256" key="10">
    <source>
        <dbReference type="ARBA" id="ARBA00022801"/>
    </source>
</evidence>
<evidence type="ECO:0000256" key="4">
    <source>
        <dbReference type="ARBA" id="ARBA00005250"/>
    </source>
</evidence>
<accession>A0ABN6UJS8</accession>
<evidence type="ECO:0000313" key="16">
    <source>
        <dbReference type="Proteomes" id="UP001317822"/>
    </source>
</evidence>
<evidence type="ECO:0000256" key="7">
    <source>
        <dbReference type="ARBA" id="ARBA00022723"/>
    </source>
</evidence>
<keyword evidence="7" id="KW-0479">Metal-binding</keyword>
<dbReference type="InterPro" id="IPR036866">
    <property type="entry name" value="RibonucZ/Hydroxyglut_hydro"/>
</dbReference>
<organism evidence="15 16">
    <name type="scientific">Lysobacter auxotrophicus</name>
    <dbReference type="NCBI Taxonomy" id="2992573"/>
    <lineage>
        <taxon>Bacteria</taxon>
        <taxon>Pseudomonadati</taxon>
        <taxon>Pseudomonadota</taxon>
        <taxon>Gammaproteobacteria</taxon>
        <taxon>Lysobacterales</taxon>
        <taxon>Lysobacteraceae</taxon>
        <taxon>Lysobacter</taxon>
    </lineage>
</organism>
<comment type="subcellular location">
    <subcellularLocation>
        <location evidence="3">Periplasm</location>
    </subcellularLocation>
</comment>
<evidence type="ECO:0000256" key="13">
    <source>
        <dbReference type="SAM" id="SignalP"/>
    </source>
</evidence>